<evidence type="ECO:0000256" key="1">
    <source>
        <dbReference type="ARBA" id="ARBA00093462"/>
    </source>
</evidence>
<dbReference type="EMBL" id="CP102453">
    <property type="protein sequence ID" value="UUX34168.1"/>
    <property type="molecule type" value="Genomic_DNA"/>
</dbReference>
<evidence type="ECO:0000313" key="6">
    <source>
        <dbReference type="Proteomes" id="UP001315967"/>
    </source>
</evidence>
<dbReference type="Proteomes" id="UP001315967">
    <property type="component" value="Chromosome"/>
</dbReference>
<reference evidence="5 6" key="1">
    <citation type="submission" date="2022-08" db="EMBL/GenBank/DDBJ databases">
        <title>Aerococcaceae sp. nov isolated from spoiled eye mask.</title>
        <authorList>
            <person name="Zhou G."/>
            <person name="Xie X.-B."/>
            <person name="Shi Q.-S."/>
            <person name="Wang Y.-S."/>
            <person name="Wen X."/>
            <person name="Peng H."/>
            <person name="Yang X.-J."/>
            <person name="Tao H.-B."/>
            <person name="Huang X.-M."/>
        </authorList>
    </citation>
    <scope>NUCLEOTIDE SEQUENCE [LARGE SCALE GENOMIC DNA]</scope>
    <source>
        <strain evidence="6">DM20194951</strain>
    </source>
</reference>
<feature type="compositionally biased region" description="Polar residues" evidence="2">
    <location>
        <begin position="464"/>
        <end position="476"/>
    </location>
</feature>
<dbReference type="Pfam" id="PF07261">
    <property type="entry name" value="DnaB_2"/>
    <property type="match status" value="1"/>
</dbReference>
<evidence type="ECO:0000313" key="5">
    <source>
        <dbReference type="EMBL" id="UUX34168.1"/>
    </source>
</evidence>
<protein>
    <submittedName>
        <fullName evidence="5">DnaD domain protein</fullName>
    </submittedName>
</protein>
<evidence type="ECO:0000256" key="2">
    <source>
        <dbReference type="SAM" id="MobiDB-lite"/>
    </source>
</evidence>
<dbReference type="InterPro" id="IPR006343">
    <property type="entry name" value="DnaB/C_C"/>
</dbReference>
<dbReference type="RefSeq" id="WP_313793671.1">
    <property type="nucleotide sequence ID" value="NZ_CP102453.1"/>
</dbReference>
<evidence type="ECO:0000259" key="3">
    <source>
        <dbReference type="Pfam" id="PF07261"/>
    </source>
</evidence>
<sequence>MKLKPNDQFHVLFHAHLSPSEEESLYKLYQPIIGSVAVSLFQSLMRIAPNKNEWSAITMHASVLPIINIGIDQFEENRFKLEAVGLLKSYKKIQNQLDNHQILFYELIQPLTPKAFFNHPLLSTNLFHQLGEDIYYKMVETYTKDEWDKSAYQEVSKTYADVFRVYQLQPQQDVASNKETEQNISIQMPKTFNYSVFLRYLIAEGIEHTQLTSQLKESVAAIHQIYHLNEEEMVEVVKACVDIKDHSVQLSRLKVVAAKKKEQQSSSKKTNRSNGTNQSNDKAQREQQIQAAYPSLSKEDIALVILCEQIPNSIFLNKLKQSVGGFATDSEHFYVNSLHEKSSLNTDVINMLVYYLLVFKQKDSVFKGELERTANSWQKQGLDTASKVLMAIYAEDDSTQQKPDYNQTSKAKSTWKNKDHRRVETLPDWLIEQEKTQASPKQTSLNALEGEPKEASNEREQTIRNKLNQLLKQGGE</sequence>
<dbReference type="Pfam" id="PF25888">
    <property type="entry name" value="WHD_DnaB"/>
    <property type="match status" value="1"/>
</dbReference>
<feature type="compositionally biased region" description="Polar residues" evidence="2">
    <location>
        <begin position="272"/>
        <end position="289"/>
    </location>
</feature>
<comment type="similarity">
    <text evidence="1">Belongs to the DnaB/DnaD family.</text>
</comment>
<accession>A0ABY5P6Y7</accession>
<dbReference type="InterPro" id="IPR058660">
    <property type="entry name" value="WHD_DnaB"/>
</dbReference>
<name>A0ABY5P6Y7_9LACT</name>
<evidence type="ECO:0000259" key="4">
    <source>
        <dbReference type="Pfam" id="PF25888"/>
    </source>
</evidence>
<feature type="compositionally biased region" description="Polar residues" evidence="2">
    <location>
        <begin position="436"/>
        <end position="446"/>
    </location>
</feature>
<feature type="region of interest" description="Disordered" evidence="2">
    <location>
        <begin position="399"/>
        <end position="476"/>
    </location>
</feature>
<feature type="domain" description="Replicative helicase loading/DNA remodeling protein DnaB N-terminal winged helix" evidence="4">
    <location>
        <begin position="4"/>
        <end position="255"/>
    </location>
</feature>
<gene>
    <name evidence="5" type="ORF">NRE15_00410</name>
</gene>
<keyword evidence="6" id="KW-1185">Reference proteome</keyword>
<feature type="region of interest" description="Disordered" evidence="2">
    <location>
        <begin position="259"/>
        <end position="289"/>
    </location>
</feature>
<feature type="compositionally biased region" description="Polar residues" evidence="2">
    <location>
        <begin position="400"/>
        <end position="412"/>
    </location>
</feature>
<feature type="compositionally biased region" description="Basic and acidic residues" evidence="2">
    <location>
        <begin position="450"/>
        <end position="463"/>
    </location>
</feature>
<organism evidence="5 6">
    <name type="scientific">Fundicoccus culcitae</name>
    <dbReference type="NCBI Taxonomy" id="2969821"/>
    <lineage>
        <taxon>Bacteria</taxon>
        <taxon>Bacillati</taxon>
        <taxon>Bacillota</taxon>
        <taxon>Bacilli</taxon>
        <taxon>Lactobacillales</taxon>
        <taxon>Aerococcaceae</taxon>
        <taxon>Fundicoccus</taxon>
    </lineage>
</organism>
<proteinExistence type="inferred from homology"/>
<feature type="domain" description="DnaB/C C-terminal" evidence="3">
    <location>
        <begin position="317"/>
        <end position="388"/>
    </location>
</feature>